<evidence type="ECO:0000313" key="2">
    <source>
        <dbReference type="Proteomes" id="UP000325780"/>
    </source>
</evidence>
<proteinExistence type="predicted"/>
<protein>
    <submittedName>
        <fullName evidence="1">Uncharacterized protein</fullName>
    </submittedName>
</protein>
<reference evidence="1 2" key="1">
    <citation type="submission" date="2019-04" db="EMBL/GenBank/DDBJ databases">
        <title>Friends and foes A comparative genomics study of 23 Aspergillus species from section Flavi.</title>
        <authorList>
            <consortium name="DOE Joint Genome Institute"/>
            <person name="Kjaerbolling I."/>
            <person name="Vesth T."/>
            <person name="Frisvad J.C."/>
            <person name="Nybo J.L."/>
            <person name="Theobald S."/>
            <person name="Kildgaard S."/>
            <person name="Isbrandt T."/>
            <person name="Kuo A."/>
            <person name="Sato A."/>
            <person name="Lyhne E.K."/>
            <person name="Kogle M.E."/>
            <person name="Wiebenga A."/>
            <person name="Kun R.S."/>
            <person name="Lubbers R.J."/>
            <person name="Makela M.R."/>
            <person name="Barry K."/>
            <person name="Chovatia M."/>
            <person name="Clum A."/>
            <person name="Daum C."/>
            <person name="Haridas S."/>
            <person name="He G."/>
            <person name="LaButti K."/>
            <person name="Lipzen A."/>
            <person name="Mondo S."/>
            <person name="Riley R."/>
            <person name="Salamov A."/>
            <person name="Simmons B.A."/>
            <person name="Magnuson J.K."/>
            <person name="Henrissat B."/>
            <person name="Mortensen U.H."/>
            <person name="Larsen T.O."/>
            <person name="Devries R.P."/>
            <person name="Grigoriev I.V."/>
            <person name="Machida M."/>
            <person name="Baker S.E."/>
            <person name="Andersen M.R."/>
        </authorList>
    </citation>
    <scope>NUCLEOTIDE SEQUENCE [LARGE SCALE GENOMIC DNA]</scope>
    <source>
        <strain evidence="1 2">IBT 18842</strain>
    </source>
</reference>
<dbReference type="EMBL" id="ML742025">
    <property type="protein sequence ID" value="KAE8155044.1"/>
    <property type="molecule type" value="Genomic_DNA"/>
</dbReference>
<evidence type="ECO:0000313" key="1">
    <source>
        <dbReference type="EMBL" id="KAE8155044.1"/>
    </source>
</evidence>
<sequence length="75" mass="8588">MMASLCGPLVGAVTRTNQQLTNRTAKQIHLVLTLYTALSRSSMYQDKLSWAVRGDEREWHHNLTFPRARTDRISS</sequence>
<dbReference type="AlphaFoldDB" id="A0A5N6U8V5"/>
<organism evidence="1 2">
    <name type="scientific">Aspergillus avenaceus</name>
    <dbReference type="NCBI Taxonomy" id="36643"/>
    <lineage>
        <taxon>Eukaryota</taxon>
        <taxon>Fungi</taxon>
        <taxon>Dikarya</taxon>
        <taxon>Ascomycota</taxon>
        <taxon>Pezizomycotina</taxon>
        <taxon>Eurotiomycetes</taxon>
        <taxon>Eurotiomycetidae</taxon>
        <taxon>Eurotiales</taxon>
        <taxon>Aspergillaceae</taxon>
        <taxon>Aspergillus</taxon>
        <taxon>Aspergillus subgen. Circumdati</taxon>
    </lineage>
</organism>
<name>A0A5N6U8V5_ASPAV</name>
<dbReference type="Proteomes" id="UP000325780">
    <property type="component" value="Unassembled WGS sequence"/>
</dbReference>
<gene>
    <name evidence="1" type="ORF">BDV25DRAFT_146894</name>
</gene>
<keyword evidence="2" id="KW-1185">Reference proteome</keyword>
<accession>A0A5N6U8V5</accession>